<evidence type="ECO:0000313" key="9">
    <source>
        <dbReference type="Proteomes" id="UP000184383"/>
    </source>
</evidence>
<dbReference type="GO" id="GO:0003690">
    <property type="term" value="F:double-stranded DNA binding"/>
    <property type="evidence" value="ECO:0007669"/>
    <property type="project" value="TreeGrafter"/>
</dbReference>
<feature type="domain" description="Homologous-pairing protein 2 winged helix" evidence="7">
    <location>
        <begin position="28"/>
        <end position="85"/>
    </location>
</feature>
<keyword evidence="3" id="KW-0233">DNA recombination</keyword>
<dbReference type="GO" id="GO:0007129">
    <property type="term" value="P:homologous chromosome pairing at meiosis"/>
    <property type="evidence" value="ECO:0007669"/>
    <property type="project" value="TreeGrafter"/>
</dbReference>
<dbReference type="GO" id="GO:0010774">
    <property type="term" value="P:meiotic strand invasion involved in reciprocal meiotic recombination"/>
    <property type="evidence" value="ECO:0007669"/>
    <property type="project" value="TreeGrafter"/>
</dbReference>
<evidence type="ECO:0000256" key="1">
    <source>
        <dbReference type="ARBA" id="ARBA00004123"/>
    </source>
</evidence>
<feature type="coiled-coil region" evidence="6">
    <location>
        <begin position="99"/>
        <end position="156"/>
    </location>
</feature>
<accession>A0A1L9RH72</accession>
<dbReference type="GeneID" id="63754177"/>
<evidence type="ECO:0000256" key="5">
    <source>
        <dbReference type="ARBA" id="ARBA00023254"/>
    </source>
</evidence>
<comment type="similarity">
    <text evidence="2">Belongs to the HOP2 family.</text>
</comment>
<evidence type="ECO:0000256" key="2">
    <source>
        <dbReference type="ARBA" id="ARBA00007922"/>
    </source>
</evidence>
<dbReference type="VEuPathDB" id="FungiDB:ASPWEDRAFT_572362"/>
<dbReference type="GO" id="GO:0120230">
    <property type="term" value="F:recombinase activator activity"/>
    <property type="evidence" value="ECO:0007669"/>
    <property type="project" value="TreeGrafter"/>
</dbReference>
<organism evidence="8 9">
    <name type="scientific">Aspergillus wentii DTO 134E9</name>
    <dbReference type="NCBI Taxonomy" id="1073089"/>
    <lineage>
        <taxon>Eukaryota</taxon>
        <taxon>Fungi</taxon>
        <taxon>Dikarya</taxon>
        <taxon>Ascomycota</taxon>
        <taxon>Pezizomycotina</taxon>
        <taxon>Eurotiomycetes</taxon>
        <taxon>Eurotiomycetidae</taxon>
        <taxon>Eurotiales</taxon>
        <taxon>Aspergillaceae</taxon>
        <taxon>Aspergillus</taxon>
        <taxon>Aspergillus subgen. Cremei</taxon>
    </lineage>
</organism>
<keyword evidence="4" id="KW-0539">Nucleus</keyword>
<dbReference type="PANTHER" id="PTHR15938:SF0">
    <property type="entry name" value="HOMOLOGOUS-PAIRING PROTEIN 2 HOMOLOG"/>
    <property type="match status" value="1"/>
</dbReference>
<name>A0A1L9RH72_ASPWE</name>
<dbReference type="STRING" id="1073089.A0A1L9RH72"/>
<reference evidence="9" key="1">
    <citation type="journal article" date="2017" name="Genome Biol.">
        <title>Comparative genomics reveals high biological diversity and specific adaptations in the industrially and medically important fungal genus Aspergillus.</title>
        <authorList>
            <person name="de Vries R.P."/>
            <person name="Riley R."/>
            <person name="Wiebenga A."/>
            <person name="Aguilar-Osorio G."/>
            <person name="Amillis S."/>
            <person name="Uchima C.A."/>
            <person name="Anderluh G."/>
            <person name="Asadollahi M."/>
            <person name="Askin M."/>
            <person name="Barry K."/>
            <person name="Battaglia E."/>
            <person name="Bayram O."/>
            <person name="Benocci T."/>
            <person name="Braus-Stromeyer S.A."/>
            <person name="Caldana C."/>
            <person name="Canovas D."/>
            <person name="Cerqueira G.C."/>
            <person name="Chen F."/>
            <person name="Chen W."/>
            <person name="Choi C."/>
            <person name="Clum A."/>
            <person name="Dos Santos R.A."/>
            <person name="Damasio A.R."/>
            <person name="Diallinas G."/>
            <person name="Emri T."/>
            <person name="Fekete E."/>
            <person name="Flipphi M."/>
            <person name="Freyberg S."/>
            <person name="Gallo A."/>
            <person name="Gournas C."/>
            <person name="Habgood R."/>
            <person name="Hainaut M."/>
            <person name="Harispe M.L."/>
            <person name="Henrissat B."/>
            <person name="Hilden K.S."/>
            <person name="Hope R."/>
            <person name="Hossain A."/>
            <person name="Karabika E."/>
            <person name="Karaffa L."/>
            <person name="Karanyi Z."/>
            <person name="Krasevec N."/>
            <person name="Kuo A."/>
            <person name="Kusch H."/>
            <person name="LaButti K."/>
            <person name="Lagendijk E.L."/>
            <person name="Lapidus A."/>
            <person name="Levasseur A."/>
            <person name="Lindquist E."/>
            <person name="Lipzen A."/>
            <person name="Logrieco A.F."/>
            <person name="MacCabe A."/>
            <person name="Maekelae M.R."/>
            <person name="Malavazi I."/>
            <person name="Melin P."/>
            <person name="Meyer V."/>
            <person name="Mielnichuk N."/>
            <person name="Miskei M."/>
            <person name="Molnar A.P."/>
            <person name="Mule G."/>
            <person name="Ngan C.Y."/>
            <person name="Orejas M."/>
            <person name="Orosz E."/>
            <person name="Ouedraogo J.P."/>
            <person name="Overkamp K.M."/>
            <person name="Park H.-S."/>
            <person name="Perrone G."/>
            <person name="Piumi F."/>
            <person name="Punt P.J."/>
            <person name="Ram A.F."/>
            <person name="Ramon A."/>
            <person name="Rauscher S."/>
            <person name="Record E."/>
            <person name="Riano-Pachon D.M."/>
            <person name="Robert V."/>
            <person name="Roehrig J."/>
            <person name="Ruller R."/>
            <person name="Salamov A."/>
            <person name="Salih N.S."/>
            <person name="Samson R.A."/>
            <person name="Sandor E."/>
            <person name="Sanguinetti M."/>
            <person name="Schuetze T."/>
            <person name="Sepcic K."/>
            <person name="Shelest E."/>
            <person name="Sherlock G."/>
            <person name="Sophianopoulou V."/>
            <person name="Squina F.M."/>
            <person name="Sun H."/>
            <person name="Susca A."/>
            <person name="Todd R.B."/>
            <person name="Tsang A."/>
            <person name="Unkles S.E."/>
            <person name="van de Wiele N."/>
            <person name="van Rossen-Uffink D."/>
            <person name="Oliveira J.V."/>
            <person name="Vesth T.C."/>
            <person name="Visser J."/>
            <person name="Yu J.-H."/>
            <person name="Zhou M."/>
            <person name="Andersen M.R."/>
            <person name="Archer D.B."/>
            <person name="Baker S.E."/>
            <person name="Benoit I."/>
            <person name="Brakhage A.A."/>
            <person name="Braus G.H."/>
            <person name="Fischer R."/>
            <person name="Frisvad J.C."/>
            <person name="Goldman G.H."/>
            <person name="Houbraken J."/>
            <person name="Oakley B."/>
            <person name="Pocsi I."/>
            <person name="Scazzocchio C."/>
            <person name="Seiboth B."/>
            <person name="vanKuyk P.A."/>
            <person name="Wortman J."/>
            <person name="Dyer P.S."/>
            <person name="Grigoriev I.V."/>
        </authorList>
    </citation>
    <scope>NUCLEOTIDE SEQUENCE [LARGE SCALE GENOMIC DNA]</scope>
    <source>
        <strain evidence="9">DTO 134E9</strain>
    </source>
</reference>
<evidence type="ECO:0000256" key="3">
    <source>
        <dbReference type="ARBA" id="ARBA00023172"/>
    </source>
</evidence>
<dbReference type="Proteomes" id="UP000184383">
    <property type="component" value="Unassembled WGS sequence"/>
</dbReference>
<dbReference type="RefSeq" id="XP_040687962.1">
    <property type="nucleotide sequence ID" value="XM_040838329.1"/>
</dbReference>
<evidence type="ECO:0000256" key="4">
    <source>
        <dbReference type="ARBA" id="ARBA00023242"/>
    </source>
</evidence>
<dbReference type="InterPro" id="IPR036388">
    <property type="entry name" value="WH-like_DNA-bd_sf"/>
</dbReference>
<dbReference type="EMBL" id="KV878213">
    <property type="protein sequence ID" value="OJJ34286.1"/>
    <property type="molecule type" value="Genomic_DNA"/>
</dbReference>
<keyword evidence="6" id="KW-0175">Coiled coil</keyword>
<dbReference type="GO" id="GO:0120231">
    <property type="term" value="C:DNA recombinase auxiliary factor complex"/>
    <property type="evidence" value="ECO:0007669"/>
    <property type="project" value="TreeGrafter"/>
</dbReference>
<evidence type="ECO:0000259" key="7">
    <source>
        <dbReference type="Pfam" id="PF07106"/>
    </source>
</evidence>
<comment type="subcellular location">
    <subcellularLocation>
        <location evidence="1">Nucleus</location>
    </subcellularLocation>
</comment>
<dbReference type="AlphaFoldDB" id="A0A1L9RH72"/>
<dbReference type="Gene3D" id="1.10.10.10">
    <property type="entry name" value="Winged helix-like DNA-binding domain superfamily/Winged helix DNA-binding domain"/>
    <property type="match status" value="1"/>
</dbReference>
<dbReference type="GO" id="GO:0000709">
    <property type="term" value="P:meiotic joint molecule formation"/>
    <property type="evidence" value="ECO:0007669"/>
    <property type="project" value="TreeGrafter"/>
</dbReference>
<dbReference type="OrthoDB" id="272266at2759"/>
<evidence type="ECO:0000256" key="6">
    <source>
        <dbReference type="SAM" id="Coils"/>
    </source>
</evidence>
<dbReference type="PANTHER" id="PTHR15938">
    <property type="entry name" value="TBP-1 INTERACTING PROTEIN"/>
    <property type="match status" value="1"/>
</dbReference>
<keyword evidence="9" id="KW-1185">Reference proteome</keyword>
<dbReference type="Pfam" id="PF07106">
    <property type="entry name" value="WHD_TBPIP"/>
    <property type="match status" value="1"/>
</dbReference>
<evidence type="ECO:0000313" key="8">
    <source>
        <dbReference type="EMBL" id="OJJ34286.1"/>
    </source>
</evidence>
<dbReference type="GO" id="GO:0000794">
    <property type="term" value="C:condensed nuclear chromosome"/>
    <property type="evidence" value="ECO:0007669"/>
    <property type="project" value="TreeGrafter"/>
</dbReference>
<protein>
    <recommendedName>
        <fullName evidence="7">Homologous-pairing protein 2 winged helix domain-containing protein</fullName>
    </recommendedName>
</protein>
<keyword evidence="5" id="KW-0469">Meiosis</keyword>
<gene>
    <name evidence="8" type="ORF">ASPWEDRAFT_572362</name>
</gene>
<sequence length="216" mass="24631">MYWSHVTIIESVDALDGKGDKTPGSDGSAMILDYLRKQNRPYSAIDISANLHNKVTKTYAAKALRELHQNKEIEGRVAGKQTVYHALQDSFDDSTPEVIAGLDQEIKQLQGNLTALKANEQDTRAELATLCTKPLLSDLRRDIGRLDKEKESTLARLEKLRGSSSVRMPPGERAKIENEWKCWQKCVNIRRQICRDFWTRCSEVVPEDMTRDELWV</sequence>
<proteinExistence type="inferred from homology"/>
<dbReference type="InterPro" id="IPR010776">
    <property type="entry name" value="Hop2_WH_dom"/>
</dbReference>